<feature type="domain" description="MrfA-like Zn-binding" evidence="1">
    <location>
        <begin position="471"/>
        <end position="571"/>
    </location>
</feature>
<dbReference type="EMBL" id="BOSE01000009">
    <property type="protein sequence ID" value="GIP18655.1"/>
    <property type="molecule type" value="Genomic_DNA"/>
</dbReference>
<dbReference type="InterPro" id="IPR047721">
    <property type="entry name" value="DrmB"/>
</dbReference>
<keyword evidence="3" id="KW-1185">Reference proteome</keyword>
<protein>
    <recommendedName>
        <fullName evidence="1">MrfA-like Zn-binding domain-containing protein</fullName>
    </recommendedName>
</protein>
<dbReference type="AlphaFoldDB" id="A0A919YSJ0"/>
<accession>A0A919YSJ0</accession>
<proteinExistence type="predicted"/>
<sequence>MGQSIRPSQYITTYGPGAILEGPNGPRIINSIAQSGILNYKSIDQLEIVDQRLSGSLLQGAGIIRLPTNAELQIAESAPIYETKQFPEWSLCIKKNHNKLYRYQFGNQTGCPDCGPFRNSYDAWQKSRREAIRFVLACSKGHLDDVDWTRLVKHKRRACYPNYFIWKGGGGALKNVTIECPNCEGDFNLGKAYASELKCTGRHPEIGIDRHNCEEPARMMQRGASNLRVAEIVSSLTIPNRDTRLHQLLAHSSIINLIITSDIINKVELLRKIKILVDHHRLQKNIYNEISSYEETAIINAILDIREPIEVQNEIDYRVAEFNALQVAATRGAPLQVSYTPGSPPQFEVIRQDIKEFAGPNGRKLRVTPVSRLRVVMVQTGYRRLDLVNGEMVSTVYHDGIKEWFPGVETFGEGIFIDLLPDDLSEGHFEMKGEDYYNWYNAFENPGQYGVQHGLIDQEQLHPVFVWWHTFSHRLISALSVDSGYSSAAIRERVFIKFDENDPNKVSGGVLLYTTQPGGDGTLGGLIGLVPEFNKVLNRVFRNVHTCSNDPLCGEEKFSPNKLNGAACYVCQFVSETSCENRNMLLDRNLLMENLP</sequence>
<comment type="caution">
    <text evidence="2">The sequence shown here is derived from an EMBL/GenBank/DDBJ whole genome shotgun (WGS) entry which is preliminary data.</text>
</comment>
<evidence type="ECO:0000259" key="1">
    <source>
        <dbReference type="Pfam" id="PF09369"/>
    </source>
</evidence>
<dbReference type="NCBIfam" id="NF038324">
    <property type="entry name" value="DrmB_fam"/>
    <property type="match status" value="1"/>
</dbReference>
<dbReference type="RefSeq" id="WP_213519301.1">
    <property type="nucleotide sequence ID" value="NZ_BOSE01000009.1"/>
</dbReference>
<dbReference type="Pfam" id="PF09369">
    <property type="entry name" value="MZB"/>
    <property type="match status" value="1"/>
</dbReference>
<evidence type="ECO:0000313" key="2">
    <source>
        <dbReference type="EMBL" id="GIP18655.1"/>
    </source>
</evidence>
<name>A0A919YSJ0_9BACL</name>
<evidence type="ECO:0000313" key="3">
    <source>
        <dbReference type="Proteomes" id="UP000683139"/>
    </source>
</evidence>
<dbReference type="Proteomes" id="UP000683139">
    <property type="component" value="Unassembled WGS sequence"/>
</dbReference>
<organism evidence="2 3">
    <name type="scientific">Paenibacillus montaniterrae</name>
    <dbReference type="NCBI Taxonomy" id="429341"/>
    <lineage>
        <taxon>Bacteria</taxon>
        <taxon>Bacillati</taxon>
        <taxon>Bacillota</taxon>
        <taxon>Bacilli</taxon>
        <taxon>Bacillales</taxon>
        <taxon>Paenibacillaceae</taxon>
        <taxon>Paenibacillus</taxon>
    </lineage>
</organism>
<gene>
    <name evidence="2" type="ORF">J40TS1_42970</name>
</gene>
<dbReference type="InterPro" id="IPR018973">
    <property type="entry name" value="MZB"/>
</dbReference>
<reference evidence="2" key="1">
    <citation type="submission" date="2021-03" db="EMBL/GenBank/DDBJ databases">
        <title>Antimicrobial resistance genes in bacteria isolated from Japanese honey, and their potential for conferring macrolide and lincosamide resistance in the American foulbrood pathogen Paenibacillus larvae.</title>
        <authorList>
            <person name="Okamoto M."/>
            <person name="Kumagai M."/>
            <person name="Kanamori H."/>
            <person name="Takamatsu D."/>
        </authorList>
    </citation>
    <scope>NUCLEOTIDE SEQUENCE</scope>
    <source>
        <strain evidence="2">J40TS1</strain>
    </source>
</reference>